<feature type="signal peptide" evidence="2">
    <location>
        <begin position="1"/>
        <end position="25"/>
    </location>
</feature>
<evidence type="ECO:0000313" key="4">
    <source>
        <dbReference type="EMBL" id="PJO41045.1"/>
    </source>
</evidence>
<dbReference type="PANTHER" id="PTHR43308:SF5">
    <property type="entry name" value="S-LAYER PROTEIN _ PEPTIDOGLYCAN ENDO-BETA-N-ACETYLGLUCOSAMINIDASE"/>
    <property type="match status" value="1"/>
</dbReference>
<evidence type="ECO:0000259" key="3">
    <source>
        <dbReference type="PROSITE" id="PS51272"/>
    </source>
</evidence>
<dbReference type="InterPro" id="IPR001119">
    <property type="entry name" value="SLH_dom"/>
</dbReference>
<dbReference type="Proteomes" id="UP000232101">
    <property type="component" value="Unassembled WGS sequence"/>
</dbReference>
<sequence length="363" mass="40722">MKQILKIVCALSIAVYLIPIEGVHAASFKDVSKDNTLITEIDYLVEKGVINGYPNNLFKPNTYVTRAQVAVMLTRALELQTTNVKDPKYQDVPTTHPHYKEIAAVQNAGVFDSAQKFNPNATLSRGDMAIVLQRAFKIKGSATSDFTDVSAKTRGYKEISAISSNNITTGYDDGSFKPNLPLTRAHFSAFLARALTLSNPNLLKDTAYDYTYAHYSLKDKKQYTLNYQYSHYDDKNDVWAVSDLNSNKAFNSELLFSDGDIFGQGEDRDYDLFYDLYFRLPLRIGVIQHEDDDGIISGVRLTVKATDGTVQAGGINYNNVIVLEEMSIYRDGVSTYYFVDGIGLVKELYNDVVIYELLERTAN</sequence>
<comment type="caution">
    <text evidence="4">The sequence shown here is derived from an EMBL/GenBank/DDBJ whole genome shotgun (WGS) entry which is preliminary data.</text>
</comment>
<feature type="domain" description="SLH" evidence="3">
    <location>
        <begin position="24"/>
        <end position="87"/>
    </location>
</feature>
<keyword evidence="1 2" id="KW-0732">Signal</keyword>
<gene>
    <name evidence="4" type="ORF">CWD94_24925</name>
</gene>
<dbReference type="PANTHER" id="PTHR43308">
    <property type="entry name" value="OUTER MEMBRANE PROTEIN ALPHA-RELATED"/>
    <property type="match status" value="1"/>
</dbReference>
<organism evidence="4 5">
    <name type="scientific">Lysinibacillus xylanilyticus</name>
    <dbReference type="NCBI Taxonomy" id="582475"/>
    <lineage>
        <taxon>Bacteria</taxon>
        <taxon>Bacillati</taxon>
        <taxon>Bacillota</taxon>
        <taxon>Bacilli</taxon>
        <taxon>Bacillales</taxon>
        <taxon>Bacillaceae</taxon>
        <taxon>Lysinibacillus</taxon>
    </lineage>
</organism>
<name>A0A2M9PYX8_9BACI</name>
<evidence type="ECO:0000256" key="1">
    <source>
        <dbReference type="ARBA" id="ARBA00022729"/>
    </source>
</evidence>
<evidence type="ECO:0000256" key="2">
    <source>
        <dbReference type="SAM" id="SignalP"/>
    </source>
</evidence>
<protein>
    <submittedName>
        <fullName evidence="4">S-layer homology domain-containing protein</fullName>
    </submittedName>
</protein>
<feature type="domain" description="SLH" evidence="3">
    <location>
        <begin position="142"/>
        <end position="205"/>
    </location>
</feature>
<dbReference type="Pfam" id="PF00395">
    <property type="entry name" value="SLH"/>
    <property type="match status" value="3"/>
</dbReference>
<dbReference type="AlphaFoldDB" id="A0A2M9PYX8"/>
<proteinExistence type="predicted"/>
<reference evidence="4 5" key="1">
    <citation type="submission" date="2017-11" db="EMBL/GenBank/DDBJ databases">
        <title>Bacterial isolate from king chilli rhizosphere.</title>
        <authorList>
            <person name="Takhelmayum P."/>
            <person name="Sarangthem I."/>
        </authorList>
    </citation>
    <scope>NUCLEOTIDE SEQUENCE [LARGE SCALE GENOMIC DNA]</scope>
    <source>
        <strain evidence="5">t26</strain>
    </source>
</reference>
<dbReference type="EMBL" id="PHQY01000684">
    <property type="protein sequence ID" value="PJO41045.1"/>
    <property type="molecule type" value="Genomic_DNA"/>
</dbReference>
<feature type="chain" id="PRO_5014942224" evidence="2">
    <location>
        <begin position="26"/>
        <end position="363"/>
    </location>
</feature>
<dbReference type="PROSITE" id="PS51272">
    <property type="entry name" value="SLH"/>
    <property type="match status" value="2"/>
</dbReference>
<dbReference type="RefSeq" id="WP_100545451.1">
    <property type="nucleotide sequence ID" value="NZ_CP158849.1"/>
</dbReference>
<evidence type="ECO:0000313" key="5">
    <source>
        <dbReference type="Proteomes" id="UP000232101"/>
    </source>
</evidence>
<accession>A0A2M9PYX8</accession>
<dbReference type="InterPro" id="IPR051465">
    <property type="entry name" value="Cell_Envelope_Struct_Comp"/>
</dbReference>